<sequence length="305" mass="34453">MLINTVLVFLQNILPIFVVFSLLFAQQDARYKSRTMEASQLNKQSNKNEKNNLDYLPITYLLTTTGIGLIIVFLLSYYMPRLSQLLSGTGLEILFSILFSLIYCFIVISFLLHKTSSLKQWQDKTFFDQQTLTQQKALLSLAILLLVFCVHGSYFSLYVMSLTIQNTALDTLYSGIVVGVIIGTGICLSIAILLYFILITLAKKLRRQIVCYFLLLFGIGQLIQGLQLLEQVDIISSNAHLWNTNYLIAEDSELGYFLTILFGYEATPSAMELIVYLSAIIVPIFIVKIITYKQNSTASFMKGTS</sequence>
<proteinExistence type="predicted"/>
<keyword evidence="1" id="KW-0472">Membrane</keyword>
<accession>Q480M4</accession>
<feature type="transmembrane region" description="Helical" evidence="1">
    <location>
        <begin position="172"/>
        <end position="197"/>
    </location>
</feature>
<reference evidence="2" key="1">
    <citation type="journal article" date="2005" name="Proc. Natl. Acad. Sci. U.S.A.">
        <title>The psychrophilic lifestyle as revealed by the genome sequence of Colwellia psychrerythraea 34H through genomic and proteomic analyses.</title>
        <authorList>
            <person name="Methe B.A."/>
            <person name="Nelson K.E."/>
            <person name="Deming J.W."/>
            <person name="Momen B."/>
            <person name="Melamud E."/>
            <person name="Zhang X."/>
            <person name="Moult J."/>
            <person name="Madupu R."/>
            <person name="Nelson W.C."/>
            <person name="Dodson R.J."/>
            <person name="Brinkac L.M."/>
            <person name="Daugherty S.C."/>
            <person name="Durkin A.S."/>
            <person name="DeBoy R.T."/>
            <person name="Kolonay J.F."/>
            <person name="Sullivan S.A."/>
            <person name="Zhou L."/>
            <person name="Davidsen T.M."/>
            <person name="Wu M."/>
            <person name="Huston A.L."/>
            <person name="Lewis M."/>
            <person name="Weaver B."/>
            <person name="Weidman J.F."/>
            <person name="Khouri H."/>
            <person name="Utterback T.R."/>
            <person name="Feldblyum T.V."/>
            <person name="Fraser C.M."/>
        </authorList>
    </citation>
    <scope>NUCLEOTIDE SEQUENCE [LARGE SCALE GENOMIC DNA]</scope>
    <source>
        <strain evidence="2">34H</strain>
    </source>
</reference>
<dbReference type="EMBL" id="CP000083">
    <property type="protein sequence ID" value="AAZ25203.1"/>
    <property type="molecule type" value="Genomic_DNA"/>
</dbReference>
<protein>
    <submittedName>
        <fullName evidence="2">Putative membrane protein</fullName>
    </submittedName>
</protein>
<keyword evidence="1" id="KW-1133">Transmembrane helix</keyword>
<dbReference type="STRING" id="167879.CPS_2783"/>
<dbReference type="KEGG" id="cps:CPS_2783"/>
<feature type="transmembrane region" description="Helical" evidence="1">
    <location>
        <begin position="273"/>
        <end position="292"/>
    </location>
</feature>
<evidence type="ECO:0000313" key="3">
    <source>
        <dbReference type="Proteomes" id="UP000000547"/>
    </source>
</evidence>
<evidence type="ECO:0000256" key="1">
    <source>
        <dbReference type="SAM" id="Phobius"/>
    </source>
</evidence>
<evidence type="ECO:0000313" key="2">
    <source>
        <dbReference type="EMBL" id="AAZ25203.1"/>
    </source>
</evidence>
<organism evidence="2 3">
    <name type="scientific">Colwellia psychrerythraea (strain 34H / ATCC BAA-681)</name>
    <name type="common">Vibrio psychroerythus</name>
    <dbReference type="NCBI Taxonomy" id="167879"/>
    <lineage>
        <taxon>Bacteria</taxon>
        <taxon>Pseudomonadati</taxon>
        <taxon>Pseudomonadota</taxon>
        <taxon>Gammaproteobacteria</taxon>
        <taxon>Alteromonadales</taxon>
        <taxon>Colwelliaceae</taxon>
        <taxon>Colwellia</taxon>
    </lineage>
</organism>
<dbReference type="Proteomes" id="UP000000547">
    <property type="component" value="Chromosome"/>
</dbReference>
<feature type="transmembrane region" description="Helical" evidence="1">
    <location>
        <begin position="137"/>
        <end position="160"/>
    </location>
</feature>
<dbReference type="AlphaFoldDB" id="Q480M4"/>
<dbReference type="HOGENOM" id="CLU_077905_1_0_6"/>
<feature type="transmembrane region" description="Helical" evidence="1">
    <location>
        <begin position="91"/>
        <end position="112"/>
    </location>
</feature>
<feature type="transmembrane region" description="Helical" evidence="1">
    <location>
        <begin position="6"/>
        <end position="25"/>
    </location>
</feature>
<dbReference type="RefSeq" id="WP_011043589.1">
    <property type="nucleotide sequence ID" value="NC_003910.7"/>
</dbReference>
<gene>
    <name evidence="2" type="ordered locus">CPS_2783</name>
</gene>
<keyword evidence="1" id="KW-0812">Transmembrane</keyword>
<feature type="transmembrane region" description="Helical" evidence="1">
    <location>
        <begin position="55"/>
        <end position="79"/>
    </location>
</feature>
<name>Q480M4_COLP3</name>
<feature type="transmembrane region" description="Helical" evidence="1">
    <location>
        <begin position="209"/>
        <end position="229"/>
    </location>
</feature>